<keyword evidence="2" id="KW-1185">Reference proteome</keyword>
<evidence type="ECO:0000313" key="2">
    <source>
        <dbReference type="Proteomes" id="UP000435138"/>
    </source>
</evidence>
<gene>
    <name evidence="1" type="ORF">GAO09_16675</name>
</gene>
<dbReference type="Proteomes" id="UP000435138">
    <property type="component" value="Unassembled WGS sequence"/>
</dbReference>
<dbReference type="AlphaFoldDB" id="A0A6A8A8U2"/>
<organism evidence="1 2">
    <name type="scientific">Endobacterium cereale</name>
    <dbReference type="NCBI Taxonomy" id="2663029"/>
    <lineage>
        <taxon>Bacteria</taxon>
        <taxon>Pseudomonadati</taxon>
        <taxon>Pseudomonadota</taxon>
        <taxon>Alphaproteobacteria</taxon>
        <taxon>Hyphomicrobiales</taxon>
        <taxon>Rhizobiaceae</taxon>
        <taxon>Endobacterium</taxon>
    </lineage>
</organism>
<evidence type="ECO:0000313" key="1">
    <source>
        <dbReference type="EMBL" id="MQY47672.1"/>
    </source>
</evidence>
<sequence length="154" mass="17309">MAWDDLLWSTLQIDGNEKLPASFRFTGAFTCDTPALDHMDFVRTSSPEALASQMLSFARNCHGKPALWKDYDLNDVIAAEPRHEPYRYHQTCVLDRICAGGRQAAQMICSDVLAGALDCRITLSAIDKQMPLDATGRRPSLNFFELAKIWLSRN</sequence>
<name>A0A6A8A8U2_9HYPH</name>
<comment type="caution">
    <text evidence="1">The sequence shown here is derived from an EMBL/GenBank/DDBJ whole genome shotgun (WGS) entry which is preliminary data.</text>
</comment>
<protein>
    <submittedName>
        <fullName evidence="1">Uncharacterized protein</fullName>
    </submittedName>
</protein>
<accession>A0A6A8A8U2</accession>
<dbReference type="EMBL" id="WIXI01000045">
    <property type="protein sequence ID" value="MQY47672.1"/>
    <property type="molecule type" value="Genomic_DNA"/>
</dbReference>
<proteinExistence type="predicted"/>
<reference evidence="1 2" key="1">
    <citation type="submission" date="2019-11" db="EMBL/GenBank/DDBJ databases">
        <title>Genome analysis of Rhizobacterium cereale a novel genus and species isolated from maize roots in North Spain.</title>
        <authorList>
            <person name="Menendez E."/>
            <person name="Flores-Felix J.D."/>
            <person name="Ramirez-Bahena M.-H."/>
            <person name="Igual J.M."/>
            <person name="Garcia-Fraile P."/>
            <person name="Peix A."/>
            <person name="Velazquez E."/>
        </authorList>
    </citation>
    <scope>NUCLEOTIDE SEQUENCE [LARGE SCALE GENOMIC DNA]</scope>
    <source>
        <strain evidence="1 2">RZME27</strain>
    </source>
</reference>
<dbReference type="RefSeq" id="WP_209018738.1">
    <property type="nucleotide sequence ID" value="NZ_WIXI01000045.1"/>
</dbReference>